<name>A0A0G1RKZ4_9BACT</name>
<reference evidence="1 2" key="1">
    <citation type="journal article" date="2015" name="Nature">
        <title>rRNA introns, odd ribosomes, and small enigmatic genomes across a large radiation of phyla.</title>
        <authorList>
            <person name="Brown C.T."/>
            <person name="Hug L.A."/>
            <person name="Thomas B.C."/>
            <person name="Sharon I."/>
            <person name="Castelle C.J."/>
            <person name="Singh A."/>
            <person name="Wilkins M.J."/>
            <person name="Williams K.H."/>
            <person name="Banfield J.F."/>
        </authorList>
    </citation>
    <scope>NUCLEOTIDE SEQUENCE [LARGE SCALE GENOMIC DNA]</scope>
</reference>
<protein>
    <submittedName>
        <fullName evidence="1">Uncharacterized protein</fullName>
    </submittedName>
</protein>
<sequence>MTNKSRKRTIALIIWWCEGTKARRDERVRKSLNKAVEVTNTDPKIIKIFADYLRDDLKVPPKKIKGQLQIHKGDNKKEIEKYWLNIAKIPKEQLNKTIVRQIGNKPGKNLGTFKIRVYGSEIFDRLSSLLENELKYV</sequence>
<evidence type="ECO:0000313" key="2">
    <source>
        <dbReference type="Proteomes" id="UP000034307"/>
    </source>
</evidence>
<dbReference type="EMBL" id="LCNO01000009">
    <property type="protein sequence ID" value="KKU57811.1"/>
    <property type="molecule type" value="Genomic_DNA"/>
</dbReference>
<organism evidence="1 2">
    <name type="scientific">Candidatus Amesbacteria bacterium GW2011_GWA2_47_11b</name>
    <dbReference type="NCBI Taxonomy" id="1618358"/>
    <lineage>
        <taxon>Bacteria</taxon>
        <taxon>Candidatus Amesiibacteriota</taxon>
    </lineage>
</organism>
<dbReference type="Proteomes" id="UP000034307">
    <property type="component" value="Unassembled WGS sequence"/>
</dbReference>
<dbReference type="STRING" id="1618358.UX80_C0009G0026"/>
<gene>
    <name evidence="1" type="ORF">UX80_C0009G0026</name>
</gene>
<dbReference type="AlphaFoldDB" id="A0A0G1RKZ4"/>
<proteinExistence type="predicted"/>
<evidence type="ECO:0000313" key="1">
    <source>
        <dbReference type="EMBL" id="KKU57811.1"/>
    </source>
</evidence>
<accession>A0A0G1RKZ4</accession>
<comment type="caution">
    <text evidence="1">The sequence shown here is derived from an EMBL/GenBank/DDBJ whole genome shotgun (WGS) entry which is preliminary data.</text>
</comment>